<reference evidence="1 2" key="1">
    <citation type="submission" date="2016-10" db="EMBL/GenBank/DDBJ databases">
        <title>Genome sequence of Planktotalea frisia SH6-1.</title>
        <authorList>
            <person name="Poehlein A."/>
            <person name="Bakenhus I."/>
            <person name="Voget S."/>
            <person name="Brinkhoff T."/>
            <person name="Simon M."/>
        </authorList>
    </citation>
    <scope>NUCLEOTIDE SEQUENCE [LARGE SCALE GENOMIC DNA]</scope>
    <source>
        <strain evidence="1 2">SH6-1</strain>
    </source>
</reference>
<name>A0A1L9P1K7_9RHOB</name>
<dbReference type="EMBL" id="MLCB01000026">
    <property type="protein sequence ID" value="OJI95407.1"/>
    <property type="molecule type" value="Genomic_DNA"/>
</dbReference>
<evidence type="ECO:0000313" key="1">
    <source>
        <dbReference type="EMBL" id="OJI95407.1"/>
    </source>
</evidence>
<evidence type="ECO:0000313" key="2">
    <source>
        <dbReference type="Proteomes" id="UP000184514"/>
    </source>
</evidence>
<gene>
    <name evidence="1" type="ORF">PFRI_03570</name>
</gene>
<dbReference type="Proteomes" id="UP000184514">
    <property type="component" value="Unassembled WGS sequence"/>
</dbReference>
<proteinExistence type="predicted"/>
<dbReference type="AlphaFoldDB" id="A0A1L9P1K7"/>
<sequence>MNLIIIGVMVFSKSDWCRIEAELPKYIYLIQSAISDIREVKKPLIDADGVCSWNTIWVRNFEESTKPKHKFSSSFSNYINYIFKADNHAQRHGIDTYVPSVFPHDLYPPKTKSSSTEAMFKQLCLIEEDFQQKREKYLN</sequence>
<keyword evidence="2" id="KW-1185">Reference proteome</keyword>
<accession>A0A1L9P1K7</accession>
<comment type="caution">
    <text evidence="1">The sequence shown here is derived from an EMBL/GenBank/DDBJ whole genome shotgun (WGS) entry which is preliminary data.</text>
</comment>
<organism evidence="1 2">
    <name type="scientific">Planktotalea frisia</name>
    <dbReference type="NCBI Taxonomy" id="696762"/>
    <lineage>
        <taxon>Bacteria</taxon>
        <taxon>Pseudomonadati</taxon>
        <taxon>Pseudomonadota</taxon>
        <taxon>Alphaproteobacteria</taxon>
        <taxon>Rhodobacterales</taxon>
        <taxon>Paracoccaceae</taxon>
        <taxon>Planktotalea</taxon>
    </lineage>
</organism>
<protein>
    <submittedName>
        <fullName evidence="1">Uncharacterized protein</fullName>
    </submittedName>
</protein>